<dbReference type="InterPro" id="IPR036388">
    <property type="entry name" value="WH-like_DNA-bd_sf"/>
</dbReference>
<name>A0AAV3PQ73_LITER</name>
<dbReference type="SUPFAM" id="SSF54928">
    <property type="entry name" value="RNA-binding domain, RBD"/>
    <property type="match status" value="1"/>
</dbReference>
<feature type="compositionally biased region" description="Polar residues" evidence="3">
    <location>
        <begin position="207"/>
        <end position="217"/>
    </location>
</feature>
<dbReference type="Pfam" id="PF00076">
    <property type="entry name" value="RRM_1"/>
    <property type="match status" value="1"/>
</dbReference>
<evidence type="ECO:0000313" key="7">
    <source>
        <dbReference type="Proteomes" id="UP001454036"/>
    </source>
</evidence>
<organism evidence="6 7">
    <name type="scientific">Lithospermum erythrorhizon</name>
    <name type="common">Purple gromwell</name>
    <name type="synonym">Lithospermum officinale var. erythrorhizon</name>
    <dbReference type="NCBI Taxonomy" id="34254"/>
    <lineage>
        <taxon>Eukaryota</taxon>
        <taxon>Viridiplantae</taxon>
        <taxon>Streptophyta</taxon>
        <taxon>Embryophyta</taxon>
        <taxon>Tracheophyta</taxon>
        <taxon>Spermatophyta</taxon>
        <taxon>Magnoliopsida</taxon>
        <taxon>eudicotyledons</taxon>
        <taxon>Gunneridae</taxon>
        <taxon>Pentapetalae</taxon>
        <taxon>asterids</taxon>
        <taxon>lamiids</taxon>
        <taxon>Boraginales</taxon>
        <taxon>Boraginaceae</taxon>
        <taxon>Boraginoideae</taxon>
        <taxon>Lithospermeae</taxon>
        <taxon>Lithospermum</taxon>
    </lineage>
</organism>
<dbReference type="Gene3D" id="3.30.70.330">
    <property type="match status" value="1"/>
</dbReference>
<dbReference type="GO" id="GO:0003723">
    <property type="term" value="F:RNA binding"/>
    <property type="evidence" value="ECO:0007669"/>
    <property type="project" value="UniProtKB-UniRule"/>
</dbReference>
<evidence type="ECO:0000256" key="2">
    <source>
        <dbReference type="PROSITE-ProRule" id="PRU00332"/>
    </source>
</evidence>
<dbReference type="Proteomes" id="UP001454036">
    <property type="component" value="Unassembled WGS sequence"/>
</dbReference>
<dbReference type="PROSITE" id="PS50102">
    <property type="entry name" value="RRM"/>
    <property type="match status" value="1"/>
</dbReference>
<feature type="region of interest" description="Disordered" evidence="3">
    <location>
        <begin position="145"/>
        <end position="217"/>
    </location>
</feature>
<dbReference type="EMBL" id="BAABME010002236">
    <property type="protein sequence ID" value="GAA0153714.1"/>
    <property type="molecule type" value="Genomic_DNA"/>
</dbReference>
<dbReference type="Gene3D" id="1.10.10.10">
    <property type="entry name" value="Winged helix-like DNA-binding domain superfamily/Winged helix DNA-binding domain"/>
    <property type="match status" value="1"/>
</dbReference>
<keyword evidence="7" id="KW-1185">Reference proteome</keyword>
<gene>
    <name evidence="6" type="ORF">LIER_11886</name>
</gene>
<comment type="caution">
    <text evidence="6">The sequence shown here is derived from an EMBL/GenBank/DDBJ whole genome shotgun (WGS) entry which is preliminary data.</text>
</comment>
<protein>
    <submittedName>
        <fullName evidence="6">Uncharacterized protein</fullName>
    </submittedName>
</protein>
<evidence type="ECO:0000313" key="6">
    <source>
        <dbReference type="EMBL" id="GAA0153714.1"/>
    </source>
</evidence>
<dbReference type="InterPro" id="IPR006630">
    <property type="entry name" value="La_HTH"/>
</dbReference>
<evidence type="ECO:0000259" key="4">
    <source>
        <dbReference type="PROSITE" id="PS50102"/>
    </source>
</evidence>
<dbReference type="SMART" id="SM00360">
    <property type="entry name" value="RRM"/>
    <property type="match status" value="1"/>
</dbReference>
<proteinExistence type="predicted"/>
<evidence type="ECO:0000259" key="5">
    <source>
        <dbReference type="PROSITE" id="PS50961"/>
    </source>
</evidence>
<accession>A0AAV3PQ73</accession>
<dbReference type="InterPro" id="IPR035979">
    <property type="entry name" value="RBD_domain_sf"/>
</dbReference>
<keyword evidence="1 2" id="KW-0694">RNA-binding</keyword>
<evidence type="ECO:0000256" key="1">
    <source>
        <dbReference type="ARBA" id="ARBA00022884"/>
    </source>
</evidence>
<sequence>MHSSSGEEILERIFHEVELCFTNYNLMVNDGLRNIITQQSDGIPHVSVHLGLKDAKPADIPQDILMAIAETLRKSPQLKISEDDDARTLVVFPIHDADDSDLLTFFNQHAKIEYVRKHIRETFAFVQFSTEEEALKVLKRGMPKKEFDTERKTEQEEVKKTKSDCGSYAEDSKGDICKAEEVEGSTKEAKVTNKAVNDQKRSRDGDANTNPSKTRKL</sequence>
<dbReference type="PROSITE" id="PS50961">
    <property type="entry name" value="HTH_LA"/>
    <property type="match status" value="1"/>
</dbReference>
<evidence type="ECO:0000256" key="3">
    <source>
        <dbReference type="SAM" id="MobiDB-lite"/>
    </source>
</evidence>
<feature type="compositionally biased region" description="Basic and acidic residues" evidence="3">
    <location>
        <begin position="170"/>
        <end position="206"/>
    </location>
</feature>
<dbReference type="InterPro" id="IPR012677">
    <property type="entry name" value="Nucleotide-bd_a/b_plait_sf"/>
</dbReference>
<dbReference type="InterPro" id="IPR000504">
    <property type="entry name" value="RRM_dom"/>
</dbReference>
<feature type="domain" description="RRM" evidence="4">
    <location>
        <begin position="87"/>
        <end position="163"/>
    </location>
</feature>
<reference evidence="6 7" key="1">
    <citation type="submission" date="2024-01" db="EMBL/GenBank/DDBJ databases">
        <title>The complete chloroplast genome sequence of Lithospermum erythrorhizon: insights into the phylogenetic relationship among Boraginaceae species and the maternal lineages of purple gromwells.</title>
        <authorList>
            <person name="Okada T."/>
            <person name="Watanabe K."/>
        </authorList>
    </citation>
    <scope>NUCLEOTIDE SEQUENCE [LARGE SCALE GENOMIC DNA]</scope>
</reference>
<feature type="domain" description="HTH La-type RNA-binding" evidence="5">
    <location>
        <begin position="3"/>
        <end position="97"/>
    </location>
</feature>
<feature type="compositionally biased region" description="Basic and acidic residues" evidence="3">
    <location>
        <begin position="145"/>
        <end position="163"/>
    </location>
</feature>
<dbReference type="AlphaFoldDB" id="A0AAV3PQ73"/>